<feature type="binding site" evidence="14">
    <location>
        <position position="427"/>
    </location>
    <ligand>
        <name>Zn(2+)</name>
        <dbReference type="ChEBI" id="CHEBI:29105"/>
        <note>catalytic</note>
    </ligand>
</feature>
<evidence type="ECO:0000313" key="18">
    <source>
        <dbReference type="EMBL" id="MBE7525117.1"/>
    </source>
</evidence>
<dbReference type="InterPro" id="IPR027417">
    <property type="entry name" value="P-loop_NTPase"/>
</dbReference>
<feature type="transmembrane region" description="Helical" evidence="14">
    <location>
        <begin position="104"/>
        <end position="129"/>
    </location>
</feature>
<evidence type="ECO:0000256" key="7">
    <source>
        <dbReference type="ARBA" id="ARBA00022801"/>
    </source>
</evidence>
<dbReference type="InterPro" id="IPR037219">
    <property type="entry name" value="Peptidase_M41-like"/>
</dbReference>
<dbReference type="HAMAP" id="MF_01458">
    <property type="entry name" value="FtsH"/>
    <property type="match status" value="1"/>
</dbReference>
<dbReference type="NCBIfam" id="TIGR01241">
    <property type="entry name" value="FtsH_fam"/>
    <property type="match status" value="1"/>
</dbReference>
<feature type="binding site" evidence="14">
    <location>
        <position position="423"/>
    </location>
    <ligand>
        <name>Zn(2+)</name>
        <dbReference type="ChEBI" id="CHEBI:29105"/>
        <note>catalytic</note>
    </ligand>
</feature>
<dbReference type="Pfam" id="PF00004">
    <property type="entry name" value="AAA"/>
    <property type="match status" value="1"/>
</dbReference>
<dbReference type="PANTHER" id="PTHR23076">
    <property type="entry name" value="METALLOPROTEASE M41 FTSH"/>
    <property type="match status" value="1"/>
</dbReference>
<evidence type="ECO:0000256" key="15">
    <source>
        <dbReference type="RuleBase" id="RU003651"/>
    </source>
</evidence>
<evidence type="ECO:0000256" key="6">
    <source>
        <dbReference type="ARBA" id="ARBA00022741"/>
    </source>
</evidence>
<dbReference type="GO" id="GO:0008270">
    <property type="term" value="F:zinc ion binding"/>
    <property type="evidence" value="ECO:0007669"/>
    <property type="project" value="UniProtKB-UniRule"/>
</dbReference>
<keyword evidence="12 14" id="KW-0472">Membrane</keyword>
<evidence type="ECO:0000256" key="2">
    <source>
        <dbReference type="ARBA" id="ARBA00010044"/>
    </source>
</evidence>
<evidence type="ECO:0000259" key="17">
    <source>
        <dbReference type="SMART" id="SM00382"/>
    </source>
</evidence>
<dbReference type="InterPro" id="IPR041569">
    <property type="entry name" value="AAA_lid_3"/>
</dbReference>
<dbReference type="Pfam" id="PF01434">
    <property type="entry name" value="Peptidase_M41"/>
    <property type="match status" value="1"/>
</dbReference>
<dbReference type="PANTHER" id="PTHR23076:SF97">
    <property type="entry name" value="ATP-DEPENDENT ZINC METALLOPROTEASE YME1L1"/>
    <property type="match status" value="1"/>
</dbReference>
<dbReference type="InterPro" id="IPR003960">
    <property type="entry name" value="ATPase_AAA_CS"/>
</dbReference>
<dbReference type="CDD" id="cd19501">
    <property type="entry name" value="RecA-like_FtsH"/>
    <property type="match status" value="1"/>
</dbReference>
<comment type="cofactor">
    <cofactor evidence="14">
        <name>Zn(2+)</name>
        <dbReference type="ChEBI" id="CHEBI:29105"/>
    </cofactor>
    <text evidence="14">Binds 1 zinc ion per subunit.</text>
</comment>
<evidence type="ECO:0000256" key="12">
    <source>
        <dbReference type="ARBA" id="ARBA00023136"/>
    </source>
</evidence>
<dbReference type="InterPro" id="IPR000642">
    <property type="entry name" value="Peptidase_M41"/>
</dbReference>
<comment type="function">
    <text evidence="14">Acts as a processive, ATP-dependent zinc metallopeptidase for both cytoplasmic and membrane proteins. Plays a role in the quality control of integral membrane proteins.</text>
</comment>
<protein>
    <recommendedName>
        <fullName evidence="14">ATP-dependent zinc metalloprotease FtsH</fullName>
        <ecNumber evidence="14">3.4.24.-</ecNumber>
    </recommendedName>
</protein>
<dbReference type="InterPro" id="IPR005936">
    <property type="entry name" value="FtsH"/>
</dbReference>
<dbReference type="EMBL" id="JABTTY010000001">
    <property type="protein sequence ID" value="MBE7525117.1"/>
    <property type="molecule type" value="Genomic_DNA"/>
</dbReference>
<comment type="subcellular location">
    <subcellularLocation>
        <location evidence="14">Cell membrane</location>
        <topology evidence="14">Multi-pass membrane protein</topology>
        <orientation evidence="14">Cytoplasmic side</orientation>
    </subcellularLocation>
    <subcellularLocation>
        <location evidence="1">Membrane</location>
    </subcellularLocation>
</comment>
<evidence type="ECO:0000256" key="4">
    <source>
        <dbReference type="ARBA" id="ARBA00022692"/>
    </source>
</evidence>
<evidence type="ECO:0000313" key="19">
    <source>
        <dbReference type="Proteomes" id="UP000710385"/>
    </source>
</evidence>
<keyword evidence="11 14" id="KW-0482">Metalloprotease</keyword>
<keyword evidence="7 14" id="KW-0378">Hydrolase</keyword>
<feature type="binding site" evidence="14">
    <location>
        <begin position="201"/>
        <end position="208"/>
    </location>
    <ligand>
        <name>ATP</name>
        <dbReference type="ChEBI" id="CHEBI:30616"/>
    </ligand>
</feature>
<feature type="active site" evidence="14">
    <location>
        <position position="424"/>
    </location>
</feature>
<feature type="compositionally biased region" description="Basic and acidic residues" evidence="16">
    <location>
        <begin position="610"/>
        <end position="626"/>
    </location>
</feature>
<reference evidence="18" key="1">
    <citation type="submission" date="2020-05" db="EMBL/GenBank/DDBJ databases">
        <title>High-Quality Genomes of Partial-Nitritation/Anammox System by Hierarchical Clustering Based Hybrid Assembly.</title>
        <authorList>
            <person name="Liu L."/>
            <person name="Wang Y."/>
            <person name="Che Y."/>
            <person name="Chen Y."/>
            <person name="Xia Y."/>
            <person name="Luo R."/>
            <person name="Cheng S.H."/>
            <person name="Zheng C."/>
            <person name="Zhang T."/>
        </authorList>
    </citation>
    <scope>NUCLEOTIDE SEQUENCE</scope>
    <source>
        <strain evidence="18">H1_PAT1</strain>
    </source>
</reference>
<feature type="domain" description="AAA+ ATPase" evidence="17">
    <location>
        <begin position="193"/>
        <end position="332"/>
    </location>
</feature>
<evidence type="ECO:0000256" key="11">
    <source>
        <dbReference type="ARBA" id="ARBA00023049"/>
    </source>
</evidence>
<keyword evidence="8 14" id="KW-0862">Zinc</keyword>
<dbReference type="GO" id="GO:0005524">
    <property type="term" value="F:ATP binding"/>
    <property type="evidence" value="ECO:0007669"/>
    <property type="project" value="UniProtKB-UniRule"/>
</dbReference>
<comment type="caution">
    <text evidence="14">Lacks conserved residue(s) required for the propagation of feature annotation.</text>
</comment>
<dbReference type="FunFam" id="3.40.50.300:FF:000001">
    <property type="entry name" value="ATP-dependent zinc metalloprotease FtsH"/>
    <property type="match status" value="1"/>
</dbReference>
<accession>A0A928TQ11</accession>
<keyword evidence="6 14" id="KW-0547">Nucleotide-binding</keyword>
<comment type="similarity">
    <text evidence="2 14">In the C-terminal section; belongs to the peptidase M41 family.</text>
</comment>
<dbReference type="Gene3D" id="1.20.58.760">
    <property type="entry name" value="Peptidase M41"/>
    <property type="match status" value="1"/>
</dbReference>
<dbReference type="GO" id="GO:0004222">
    <property type="term" value="F:metalloendopeptidase activity"/>
    <property type="evidence" value="ECO:0007669"/>
    <property type="project" value="InterPro"/>
</dbReference>
<keyword evidence="3 14" id="KW-0645">Protease</keyword>
<dbReference type="GO" id="GO:0004176">
    <property type="term" value="F:ATP-dependent peptidase activity"/>
    <property type="evidence" value="ECO:0007669"/>
    <property type="project" value="InterPro"/>
</dbReference>
<keyword evidence="5 14" id="KW-0479">Metal-binding</keyword>
<dbReference type="PROSITE" id="PS00674">
    <property type="entry name" value="AAA"/>
    <property type="match status" value="1"/>
</dbReference>
<comment type="caution">
    <text evidence="18">The sequence shown here is derived from an EMBL/GenBank/DDBJ whole genome shotgun (WGS) entry which is preliminary data.</text>
</comment>
<keyword evidence="14" id="KW-1003">Cell membrane</keyword>
<evidence type="ECO:0000256" key="16">
    <source>
        <dbReference type="SAM" id="MobiDB-lite"/>
    </source>
</evidence>
<dbReference type="FunFam" id="1.10.8.60:FF:000001">
    <property type="entry name" value="ATP-dependent zinc metalloprotease FtsH"/>
    <property type="match status" value="1"/>
</dbReference>
<dbReference type="GO" id="GO:0030163">
    <property type="term" value="P:protein catabolic process"/>
    <property type="evidence" value="ECO:0007669"/>
    <property type="project" value="UniProtKB-UniRule"/>
</dbReference>
<dbReference type="Gene3D" id="1.10.8.60">
    <property type="match status" value="1"/>
</dbReference>
<sequence length="626" mass="69592">MSKNTRTILIFLGSLIILGALLSTVNVEQPKEIDMATLATRVESGEVKRVVIRGPKLEVTFQDDSTAAVTKESTESFSELLKNYGVSPERARAVQTEVKERTGAAYWAGLILPNLIPIVLLFVLMWLLLRQVQGQNTRAMSFGQSTAREMPKGAKDRIAFKDVAGAKEAKEELHEVVDFLKSPEKFKKLGAKIPKGVLLMGSPGTGKTLLARAVAGEANVPFFHISGSEFVEMFVGVGASRVRDLFTKAKKSAPCIVFIDEIDAVGRQRGSGLGGSHDEREQTLNQILVEMDGFEPNLGVIVLAATNRPDVLDPALLRPGRFDRRIVLDMPDINDREAILHIHAKKKPFAKNVDLRRLAERTPGFSGADLANLMNEAAILAARQNKHEISMNHLLDSIEKVMLGPERRSHVMTDEERKVTATHETGHALIAHLLPHTDPVQKVSIISRGRAAGYTIKTPLEDRHMKNREEYVEELAVMMGGYAAESVFFNDVTPGASNDMREATKLARRMVTQWGMSDALGPRTYGEQEDLIFLGREIHENRDYSEKTAEKIDAEIDRLISDALETAKRILETHRDRVNGVVQKLLVSETLEREQWLETVGLPPANEKNVLTRKEEKLEPKKEEAA</sequence>
<dbReference type="Pfam" id="PF17862">
    <property type="entry name" value="AAA_lid_3"/>
    <property type="match status" value="1"/>
</dbReference>
<organism evidence="18 19">
    <name type="scientific">candidate division WWE3 bacterium</name>
    <dbReference type="NCBI Taxonomy" id="2053526"/>
    <lineage>
        <taxon>Bacteria</taxon>
        <taxon>Katanobacteria</taxon>
    </lineage>
</organism>
<dbReference type="EC" id="3.4.24.-" evidence="14"/>
<dbReference type="InterPro" id="IPR003959">
    <property type="entry name" value="ATPase_AAA_core"/>
</dbReference>
<dbReference type="FunFam" id="1.20.58.760:FF:000001">
    <property type="entry name" value="ATP-dependent zinc metalloprotease FtsH"/>
    <property type="match status" value="1"/>
</dbReference>
<dbReference type="Proteomes" id="UP000710385">
    <property type="component" value="Unassembled WGS sequence"/>
</dbReference>
<keyword evidence="4 14" id="KW-0812">Transmembrane</keyword>
<comment type="similarity">
    <text evidence="13 14">In the central section; belongs to the AAA ATPase family.</text>
</comment>
<evidence type="ECO:0000256" key="5">
    <source>
        <dbReference type="ARBA" id="ARBA00022723"/>
    </source>
</evidence>
<evidence type="ECO:0000256" key="13">
    <source>
        <dbReference type="ARBA" id="ARBA00061570"/>
    </source>
</evidence>
<evidence type="ECO:0000256" key="8">
    <source>
        <dbReference type="ARBA" id="ARBA00022833"/>
    </source>
</evidence>
<proteinExistence type="inferred from homology"/>
<dbReference type="InterPro" id="IPR003593">
    <property type="entry name" value="AAA+_ATPase"/>
</dbReference>
<dbReference type="GO" id="GO:0006508">
    <property type="term" value="P:proteolysis"/>
    <property type="evidence" value="ECO:0007669"/>
    <property type="project" value="UniProtKB-KW"/>
</dbReference>
<evidence type="ECO:0000256" key="9">
    <source>
        <dbReference type="ARBA" id="ARBA00022840"/>
    </source>
</evidence>
<comment type="similarity">
    <text evidence="15">Belongs to the AAA ATPase family.</text>
</comment>
<gene>
    <name evidence="18" type="primary">hflB</name>
    <name evidence="14" type="synonym">ftsH</name>
    <name evidence="18" type="ORF">HS096_01855</name>
</gene>
<keyword evidence="9 14" id="KW-0067">ATP-binding</keyword>
<dbReference type="SMART" id="SM00382">
    <property type="entry name" value="AAA"/>
    <property type="match status" value="1"/>
</dbReference>
<evidence type="ECO:0000256" key="1">
    <source>
        <dbReference type="ARBA" id="ARBA00004370"/>
    </source>
</evidence>
<dbReference type="Gene3D" id="3.40.50.300">
    <property type="entry name" value="P-loop containing nucleotide triphosphate hydrolases"/>
    <property type="match status" value="1"/>
</dbReference>
<keyword evidence="10 14" id="KW-1133">Transmembrane helix</keyword>
<dbReference type="GO" id="GO:0005886">
    <property type="term" value="C:plasma membrane"/>
    <property type="evidence" value="ECO:0007669"/>
    <property type="project" value="UniProtKB-SubCell"/>
</dbReference>
<comment type="subunit">
    <text evidence="14">Homohexamer.</text>
</comment>
<name>A0A928TQ11_UNCKA</name>
<dbReference type="SUPFAM" id="SSF140990">
    <property type="entry name" value="FtsH protease domain-like"/>
    <property type="match status" value="1"/>
</dbReference>
<evidence type="ECO:0000256" key="14">
    <source>
        <dbReference type="HAMAP-Rule" id="MF_01458"/>
    </source>
</evidence>
<evidence type="ECO:0000256" key="3">
    <source>
        <dbReference type="ARBA" id="ARBA00022670"/>
    </source>
</evidence>
<feature type="region of interest" description="Disordered" evidence="16">
    <location>
        <begin position="603"/>
        <end position="626"/>
    </location>
</feature>
<feature type="binding site" evidence="14">
    <location>
        <position position="499"/>
    </location>
    <ligand>
        <name>Zn(2+)</name>
        <dbReference type="ChEBI" id="CHEBI:29105"/>
        <note>catalytic</note>
    </ligand>
</feature>
<evidence type="ECO:0000256" key="10">
    <source>
        <dbReference type="ARBA" id="ARBA00022989"/>
    </source>
</evidence>
<dbReference type="SUPFAM" id="SSF52540">
    <property type="entry name" value="P-loop containing nucleoside triphosphate hydrolases"/>
    <property type="match status" value="1"/>
</dbReference>
<dbReference type="AlphaFoldDB" id="A0A928TQ11"/>
<dbReference type="GO" id="GO:0016887">
    <property type="term" value="F:ATP hydrolysis activity"/>
    <property type="evidence" value="ECO:0007669"/>
    <property type="project" value="UniProtKB-UniRule"/>
</dbReference>